<evidence type="ECO:0000313" key="4">
    <source>
        <dbReference type="EMBL" id="OHA85662.1"/>
    </source>
</evidence>
<dbReference type="EMBL" id="MHUZ01000020">
    <property type="protein sequence ID" value="OHA85662.1"/>
    <property type="molecule type" value="Genomic_DNA"/>
</dbReference>
<dbReference type="AlphaFoldDB" id="A0A1G2SLJ4"/>
<evidence type="ECO:0000256" key="2">
    <source>
        <dbReference type="ARBA" id="ARBA00022840"/>
    </source>
</evidence>
<dbReference type="Proteomes" id="UP000178168">
    <property type="component" value="Unassembled WGS sequence"/>
</dbReference>
<dbReference type="InterPro" id="IPR051451">
    <property type="entry name" value="PhoH2-like"/>
</dbReference>
<dbReference type="Pfam" id="PF02562">
    <property type="entry name" value="PhoH"/>
    <property type="match status" value="1"/>
</dbReference>
<evidence type="ECO:0000313" key="5">
    <source>
        <dbReference type="Proteomes" id="UP000178168"/>
    </source>
</evidence>
<dbReference type="InterPro" id="IPR003714">
    <property type="entry name" value="PhoH"/>
</dbReference>
<evidence type="ECO:0000256" key="1">
    <source>
        <dbReference type="ARBA" id="ARBA00022741"/>
    </source>
</evidence>
<dbReference type="InterPro" id="IPR027417">
    <property type="entry name" value="P-loop_NTPase"/>
</dbReference>
<dbReference type="PANTHER" id="PTHR30473:SF2">
    <property type="entry name" value="PIN DOMAIN-CONTAINING PROTEIN"/>
    <property type="match status" value="1"/>
</dbReference>
<keyword evidence="1" id="KW-0547">Nucleotide-binding</keyword>
<dbReference type="PANTHER" id="PTHR30473">
    <property type="entry name" value="PROTEIN PHOH"/>
    <property type="match status" value="1"/>
</dbReference>
<feature type="domain" description="PhoH-like protein" evidence="3">
    <location>
        <begin position="112"/>
        <end position="335"/>
    </location>
</feature>
<dbReference type="Gene3D" id="3.40.50.300">
    <property type="entry name" value="P-loop containing nucleotide triphosphate hydrolases"/>
    <property type="match status" value="1"/>
</dbReference>
<dbReference type="SUPFAM" id="SSF52540">
    <property type="entry name" value="P-loop containing nucleoside triphosphate hydrolases"/>
    <property type="match status" value="1"/>
</dbReference>
<dbReference type="GO" id="GO:0005829">
    <property type="term" value="C:cytosol"/>
    <property type="evidence" value="ECO:0007669"/>
    <property type="project" value="TreeGrafter"/>
</dbReference>
<evidence type="ECO:0000259" key="3">
    <source>
        <dbReference type="Pfam" id="PF02562"/>
    </source>
</evidence>
<protein>
    <recommendedName>
        <fullName evidence="3">PhoH-like protein domain-containing protein</fullName>
    </recommendedName>
</protein>
<gene>
    <name evidence="4" type="ORF">A2591_02410</name>
</gene>
<keyword evidence="2" id="KW-0067">ATP-binding</keyword>
<dbReference type="STRING" id="1802730.A2591_02410"/>
<sequence length="340" mass="37912">MNFRIRAITNGVLAEDYLSDTTIEDVDVLHSGIHVFGQELWDKNADTLGAKTRGATTEYQLKRSTVGDVCVNEIISVRDGNKPLDLIVCERSRNLVRARVVTDYRKKDVWGITARNPEQSYALAMLMDPEIHFVTLNGPAGTGKTLIALAAGLAQMYDSKLYHEIVMTRATVPVGEDIGFLPGTEAEKMSPWMGALWDNLEVLEGKRLPAEGMKGARGATKDDMDDEWGRAATQSILMKRIKVRSLNFMRGRTLLGRYFILDEAQNLTPKQMKTLVTRAGPGTKIVCLGNLKQIDSPYINETSSGLGYVIERFRGWEHSAHITLSQIERSPLAEYAEQHL</sequence>
<dbReference type="GO" id="GO:0005524">
    <property type="term" value="F:ATP binding"/>
    <property type="evidence" value="ECO:0007669"/>
    <property type="project" value="UniProtKB-KW"/>
</dbReference>
<name>A0A1G2SLJ4_9BACT</name>
<dbReference type="FunFam" id="3.40.50.300:FF:000013">
    <property type="entry name" value="PhoH family ATPase"/>
    <property type="match status" value="1"/>
</dbReference>
<organism evidence="4 5">
    <name type="scientific">Candidatus Yonathbacteria bacterium RIFOXYD1_FULL_52_36</name>
    <dbReference type="NCBI Taxonomy" id="1802730"/>
    <lineage>
        <taxon>Bacteria</taxon>
        <taxon>Candidatus Yonathiibacteriota</taxon>
    </lineage>
</organism>
<comment type="caution">
    <text evidence="4">The sequence shown here is derived from an EMBL/GenBank/DDBJ whole genome shotgun (WGS) entry which is preliminary data.</text>
</comment>
<proteinExistence type="predicted"/>
<reference evidence="4 5" key="1">
    <citation type="journal article" date="2016" name="Nat. Commun.">
        <title>Thousands of microbial genomes shed light on interconnected biogeochemical processes in an aquifer system.</title>
        <authorList>
            <person name="Anantharaman K."/>
            <person name="Brown C.T."/>
            <person name="Hug L.A."/>
            <person name="Sharon I."/>
            <person name="Castelle C.J."/>
            <person name="Probst A.J."/>
            <person name="Thomas B.C."/>
            <person name="Singh A."/>
            <person name="Wilkins M.J."/>
            <person name="Karaoz U."/>
            <person name="Brodie E.L."/>
            <person name="Williams K.H."/>
            <person name="Hubbard S.S."/>
            <person name="Banfield J.F."/>
        </authorList>
    </citation>
    <scope>NUCLEOTIDE SEQUENCE [LARGE SCALE GENOMIC DNA]</scope>
</reference>
<accession>A0A1G2SLJ4</accession>